<dbReference type="EMBL" id="BLZR01000001">
    <property type="protein sequence ID" value="GFP75864.1"/>
    <property type="molecule type" value="Genomic_DNA"/>
</dbReference>
<organism evidence="2 3">
    <name type="scientific">Clostridium fungisolvens</name>
    <dbReference type="NCBI Taxonomy" id="1604897"/>
    <lineage>
        <taxon>Bacteria</taxon>
        <taxon>Bacillati</taxon>
        <taxon>Bacillota</taxon>
        <taxon>Clostridia</taxon>
        <taxon>Eubacteriales</taxon>
        <taxon>Clostridiaceae</taxon>
        <taxon>Clostridium</taxon>
    </lineage>
</organism>
<evidence type="ECO:0000313" key="3">
    <source>
        <dbReference type="Proteomes" id="UP000580568"/>
    </source>
</evidence>
<sequence length="283" mass="32165">MNNEAKNTKETGYTNNEKLYKIKKDSSNEINIVKVSKNNLFENISSNFIYNLKKLIQLEGTQKKLAKKIGVSEDLLSKYKAGDAFPSIETLAYICNVYNIKIDKFINLRLSATELEIIEKGLNSNSNIFSGSYFCYFFATNIGKEDSIHEGILEFHEERVSFKIILGDSVMKNFSGSINNSEKIITFNMESVEDGISYLSMTKPNINKGKYVGGLAMLFLPSDANSKPCCQKLLISSIRIKRNTYYENLKQLLTLNSCKVELRNVKLSSFEDEKAYNFIESLL</sequence>
<dbReference type="Gene3D" id="1.10.260.40">
    <property type="entry name" value="lambda repressor-like DNA-binding domains"/>
    <property type="match status" value="1"/>
</dbReference>
<evidence type="ECO:0000259" key="1">
    <source>
        <dbReference type="PROSITE" id="PS50943"/>
    </source>
</evidence>
<dbReference type="AlphaFoldDB" id="A0A6V8SF70"/>
<evidence type="ECO:0000313" key="2">
    <source>
        <dbReference type="EMBL" id="GFP75864.1"/>
    </source>
</evidence>
<dbReference type="SUPFAM" id="SSF47413">
    <property type="entry name" value="lambda repressor-like DNA-binding domains"/>
    <property type="match status" value="1"/>
</dbReference>
<protein>
    <recommendedName>
        <fullName evidence="1">HTH cro/C1-type domain-containing protein</fullName>
    </recommendedName>
</protein>
<keyword evidence="3" id="KW-1185">Reference proteome</keyword>
<dbReference type="InterPro" id="IPR010982">
    <property type="entry name" value="Lambda_DNA-bd_dom_sf"/>
</dbReference>
<dbReference type="Pfam" id="PF01381">
    <property type="entry name" value="HTH_3"/>
    <property type="match status" value="1"/>
</dbReference>
<name>A0A6V8SF70_9CLOT</name>
<feature type="domain" description="HTH cro/C1-type" evidence="1">
    <location>
        <begin position="52"/>
        <end position="105"/>
    </location>
</feature>
<dbReference type="Proteomes" id="UP000580568">
    <property type="component" value="Unassembled WGS sequence"/>
</dbReference>
<comment type="caution">
    <text evidence="2">The sequence shown here is derived from an EMBL/GenBank/DDBJ whole genome shotgun (WGS) entry which is preliminary data.</text>
</comment>
<dbReference type="CDD" id="cd00093">
    <property type="entry name" value="HTH_XRE"/>
    <property type="match status" value="1"/>
</dbReference>
<dbReference type="InterPro" id="IPR001387">
    <property type="entry name" value="Cro/C1-type_HTH"/>
</dbReference>
<dbReference type="PROSITE" id="PS50943">
    <property type="entry name" value="HTH_CROC1"/>
    <property type="match status" value="1"/>
</dbReference>
<gene>
    <name evidence="2" type="ORF">bsdtw1_01956</name>
</gene>
<accession>A0A6V8SF70</accession>
<dbReference type="SMART" id="SM00530">
    <property type="entry name" value="HTH_XRE"/>
    <property type="match status" value="1"/>
</dbReference>
<reference evidence="2 3" key="1">
    <citation type="submission" date="2020-07" db="EMBL/GenBank/DDBJ databases">
        <title>A new beta-1,3-glucan-decomposing anaerobic bacterium isolated from anoxic soil subjected to biological soil disinfestation.</title>
        <authorList>
            <person name="Ueki A."/>
            <person name="Tonouchi A."/>
        </authorList>
    </citation>
    <scope>NUCLEOTIDE SEQUENCE [LARGE SCALE GENOMIC DNA]</scope>
    <source>
        <strain evidence="2 3">TW1</strain>
    </source>
</reference>
<proteinExistence type="predicted"/>
<dbReference type="RefSeq" id="WP_183277334.1">
    <property type="nucleotide sequence ID" value="NZ_BLZR01000001.1"/>
</dbReference>
<dbReference type="GO" id="GO:0003677">
    <property type="term" value="F:DNA binding"/>
    <property type="evidence" value="ECO:0007669"/>
    <property type="project" value="InterPro"/>
</dbReference>